<comment type="caution">
    <text evidence="2">The sequence shown here is derived from an EMBL/GenBank/DDBJ whole genome shotgun (WGS) entry which is preliminary data.</text>
</comment>
<evidence type="ECO:0000313" key="2">
    <source>
        <dbReference type="EMBL" id="MFC5770505.1"/>
    </source>
</evidence>
<dbReference type="PANTHER" id="PTHR33840">
    <property type="match status" value="1"/>
</dbReference>
<keyword evidence="3" id="KW-1185">Reference proteome</keyword>
<sequence length="681" mass="75923">MIDYVAAPARNADPTALRELLAGGSSLRNILKRHEARVCDADTGLGCTGQIHIGVFFDGTGNNKKLDYGDNAKPLPKEQWKHSNVARLFNAWPEPDPIQGQPTSGLYKYYIPGVGTPFPSIGDTGAGFEGKAGSMFAWNGEARILWGLIQVINALHHYYYRKDLIDAGNGESLCPAGRLACDLADTMVHHAEERRSEFRDKHLPRLRGEIKRAVENGNKPRLVRINLSVFGFSRGAAEARAFVNWLYELCDPQGGGWALAGIPLETQFMGLFDTVASVGLAAMWDVLEGRQSWADDNLQVHPAVRRCVHLVAAHEQRACFPLDSVRVDERYPANCVEYVYPGAHSDVGGGYRRTAQGKSDDFARIPGYAMYCEALEAGVPLLPLDQMPAPAREGLIVPGGENGAVFRAFERYMAGVGLTGGRLENLVRPHLQHYLTWRVRLGLSRYAQQAFVERSAEPEKSELKNTQKSLLLILAGVSDQLQERINKPTDDRLHLKPLDHPYLPGRFETLVGLKSVPALIDLSVRTYDWRKSILSSSGNTEEIERKSSFIVTKLSQWRYSLRTKSARDPAYPELRDAAAPDRDVLNLVESILPNDQKIPDAVSEFLAGYVHDSMAGFAVDEFLINGIGMAKFRRTYFGNRGDRIASDNYAEHNRAGMKRFEAERKNLRQWDLEAAEFARTR</sequence>
<dbReference type="InterPro" id="IPR018712">
    <property type="entry name" value="Tle1-like_cat"/>
</dbReference>
<reference evidence="3" key="1">
    <citation type="journal article" date="2019" name="Int. J. Syst. Evol. Microbiol.">
        <title>The Global Catalogue of Microorganisms (GCM) 10K type strain sequencing project: providing services to taxonomists for standard genome sequencing and annotation.</title>
        <authorList>
            <consortium name="The Broad Institute Genomics Platform"/>
            <consortium name="The Broad Institute Genome Sequencing Center for Infectious Disease"/>
            <person name="Wu L."/>
            <person name="Ma J."/>
        </authorList>
    </citation>
    <scope>NUCLEOTIDE SEQUENCE [LARGE SCALE GENOMIC DNA]</scope>
    <source>
        <strain evidence="3">SHR3</strain>
    </source>
</reference>
<protein>
    <submittedName>
        <fullName evidence="2">T6SS phospholipase effector Tle1-like catalytic domain-containing protein</fullName>
    </submittedName>
</protein>
<dbReference type="Proteomes" id="UP001595974">
    <property type="component" value="Unassembled WGS sequence"/>
</dbReference>
<name>A0ABW1AT72_9RHOO</name>
<gene>
    <name evidence="2" type="ORF">ACFPTN_14070</name>
</gene>
<feature type="domain" description="T6SS Phospholipase effector Tle1-like catalytic" evidence="1">
    <location>
        <begin position="55"/>
        <end position="246"/>
    </location>
</feature>
<proteinExistence type="predicted"/>
<evidence type="ECO:0000259" key="1">
    <source>
        <dbReference type="Pfam" id="PF09994"/>
    </source>
</evidence>
<organism evidence="2 3">
    <name type="scientific">Thauera sinica</name>
    <dbReference type="NCBI Taxonomy" id="2665146"/>
    <lineage>
        <taxon>Bacteria</taxon>
        <taxon>Pseudomonadati</taxon>
        <taxon>Pseudomonadota</taxon>
        <taxon>Betaproteobacteria</taxon>
        <taxon>Rhodocyclales</taxon>
        <taxon>Zoogloeaceae</taxon>
        <taxon>Thauera</taxon>
    </lineage>
</organism>
<dbReference type="PANTHER" id="PTHR33840:SF1">
    <property type="entry name" value="TLE1 PHOSPHOLIPASE DOMAIN-CONTAINING PROTEIN"/>
    <property type="match status" value="1"/>
</dbReference>
<dbReference type="Pfam" id="PF09994">
    <property type="entry name" value="T6SS_Tle1-like_cat"/>
    <property type="match status" value="2"/>
</dbReference>
<dbReference type="EMBL" id="JBHSOG010000051">
    <property type="protein sequence ID" value="MFC5770505.1"/>
    <property type="molecule type" value="Genomic_DNA"/>
</dbReference>
<accession>A0ABW1AT72</accession>
<feature type="domain" description="T6SS Phospholipase effector Tle1-like catalytic" evidence="1">
    <location>
        <begin position="266"/>
        <end position="361"/>
    </location>
</feature>
<dbReference type="RefSeq" id="WP_096447211.1">
    <property type="nucleotide sequence ID" value="NZ_JBHSOG010000051.1"/>
</dbReference>
<evidence type="ECO:0000313" key="3">
    <source>
        <dbReference type="Proteomes" id="UP001595974"/>
    </source>
</evidence>